<evidence type="ECO:0000259" key="10">
    <source>
        <dbReference type="PROSITE" id="PS50262"/>
    </source>
</evidence>
<keyword evidence="4" id="KW-0297">G-protein coupled receptor</keyword>
<feature type="domain" description="G-protein coupled receptors family 1 profile" evidence="10">
    <location>
        <begin position="48"/>
        <end position="308"/>
    </location>
</feature>
<evidence type="ECO:0000256" key="5">
    <source>
        <dbReference type="ARBA" id="ARBA00023136"/>
    </source>
</evidence>
<dbReference type="InterPro" id="IPR050125">
    <property type="entry name" value="GPCR_opsins"/>
</dbReference>
<dbReference type="STRING" id="400727.A0A2T7P567"/>
<dbReference type="Proteomes" id="UP000245119">
    <property type="component" value="Linkage Group LG6"/>
</dbReference>
<evidence type="ECO:0000256" key="8">
    <source>
        <dbReference type="SAM" id="MobiDB-lite"/>
    </source>
</evidence>
<evidence type="ECO:0000256" key="9">
    <source>
        <dbReference type="SAM" id="Phobius"/>
    </source>
</evidence>
<dbReference type="AlphaFoldDB" id="A0A2T7P567"/>
<sequence length="382" mass="42108">MKLGSLADEEATGNTSRPSSSLGLPLTEGAYIAIGVYVTLLGAGAFIGNVSVLVVILSQKAALRKLQNLLLLNLATADLLVTVTAYPLTSVSSFHKHWLFGDVGCKVSGFLVFCLTMVSLNTLTAIAVFRFILVCKPMYHHLLRPESAKPALLASWLQAAVWTSLPLFGWSQYVPEPFLTSCTVDWGGRSASNLSYVAMTIILCFVVHLVIISFCYVRILVISRRLTFGVRKNSNMIRLEEVLWHHKVETERNVTRMCMVMMATFLLCWTPYALLSCLAIAGLPLSAAMSTLPTMFAKVSCVVNPVIYAFMSSSFRKICWKLFPRGQRNQNRVATAGIELPGKSQTQPQQRAPVREYCGDMTRAGVYIGNMVISLEVQSTVF</sequence>
<keyword evidence="3 9" id="KW-1133">Transmembrane helix</keyword>
<accession>A0A2T7P567</accession>
<keyword evidence="5 9" id="KW-0472">Membrane</keyword>
<dbReference type="PANTHER" id="PTHR24240">
    <property type="entry name" value="OPSIN"/>
    <property type="match status" value="1"/>
</dbReference>
<dbReference type="Gene3D" id="1.20.1070.10">
    <property type="entry name" value="Rhodopsin 7-helix transmembrane proteins"/>
    <property type="match status" value="1"/>
</dbReference>
<feature type="transmembrane region" description="Helical" evidence="9">
    <location>
        <begin position="260"/>
        <end position="283"/>
    </location>
</feature>
<dbReference type="EMBL" id="PZQS01000006">
    <property type="protein sequence ID" value="PVD28561.1"/>
    <property type="molecule type" value="Genomic_DNA"/>
</dbReference>
<feature type="transmembrane region" description="Helical" evidence="9">
    <location>
        <begin position="30"/>
        <end position="57"/>
    </location>
</feature>
<dbReference type="FunFam" id="1.20.1070.10:FF:000219">
    <property type="entry name" value="Opsin 5-like 2"/>
    <property type="match status" value="1"/>
</dbReference>
<keyword evidence="12" id="KW-1185">Reference proteome</keyword>
<evidence type="ECO:0000313" key="11">
    <source>
        <dbReference type="EMBL" id="PVD28561.1"/>
    </source>
</evidence>
<evidence type="ECO:0000313" key="12">
    <source>
        <dbReference type="Proteomes" id="UP000245119"/>
    </source>
</evidence>
<dbReference type="Pfam" id="PF00001">
    <property type="entry name" value="7tm_1"/>
    <property type="match status" value="1"/>
</dbReference>
<keyword evidence="6" id="KW-0675">Receptor</keyword>
<reference evidence="11 12" key="1">
    <citation type="submission" date="2018-04" db="EMBL/GenBank/DDBJ databases">
        <title>The genome of golden apple snail Pomacea canaliculata provides insight into stress tolerance and invasive adaptation.</title>
        <authorList>
            <person name="Liu C."/>
            <person name="Liu B."/>
            <person name="Ren Y."/>
            <person name="Zhang Y."/>
            <person name="Wang H."/>
            <person name="Li S."/>
            <person name="Jiang F."/>
            <person name="Yin L."/>
            <person name="Zhang G."/>
            <person name="Qian W."/>
            <person name="Fan W."/>
        </authorList>
    </citation>
    <scope>NUCLEOTIDE SEQUENCE [LARGE SCALE GENOMIC DNA]</scope>
    <source>
        <strain evidence="11">SZHN2017</strain>
        <tissue evidence="11">Muscle</tissue>
    </source>
</reference>
<evidence type="ECO:0000256" key="2">
    <source>
        <dbReference type="ARBA" id="ARBA00022692"/>
    </source>
</evidence>
<dbReference type="GO" id="GO:0004930">
    <property type="term" value="F:G protein-coupled receptor activity"/>
    <property type="evidence" value="ECO:0007669"/>
    <property type="project" value="UniProtKB-KW"/>
</dbReference>
<comment type="caution">
    <text evidence="11">The sequence shown here is derived from an EMBL/GenBank/DDBJ whole genome shotgun (WGS) entry which is preliminary data.</text>
</comment>
<dbReference type="InterPro" id="IPR000276">
    <property type="entry name" value="GPCR_Rhodpsn"/>
</dbReference>
<keyword evidence="2 9" id="KW-0812">Transmembrane</keyword>
<dbReference type="GO" id="GO:0016020">
    <property type="term" value="C:membrane"/>
    <property type="evidence" value="ECO:0007669"/>
    <property type="project" value="UniProtKB-SubCell"/>
</dbReference>
<dbReference type="SUPFAM" id="SSF81321">
    <property type="entry name" value="Family A G protein-coupled receptor-like"/>
    <property type="match status" value="1"/>
</dbReference>
<protein>
    <recommendedName>
        <fullName evidence="10">G-protein coupled receptors family 1 profile domain-containing protein</fullName>
    </recommendedName>
</protein>
<feature type="transmembrane region" description="Helical" evidence="9">
    <location>
        <begin position="109"/>
        <end position="133"/>
    </location>
</feature>
<evidence type="ECO:0000256" key="4">
    <source>
        <dbReference type="ARBA" id="ARBA00023040"/>
    </source>
</evidence>
<feature type="transmembrane region" description="Helical" evidence="9">
    <location>
        <begin position="153"/>
        <end position="174"/>
    </location>
</feature>
<dbReference type="InterPro" id="IPR017452">
    <property type="entry name" value="GPCR_Rhodpsn_7TM"/>
</dbReference>
<evidence type="ECO:0000256" key="1">
    <source>
        <dbReference type="ARBA" id="ARBA00004141"/>
    </source>
</evidence>
<organism evidence="11 12">
    <name type="scientific">Pomacea canaliculata</name>
    <name type="common">Golden apple snail</name>
    <dbReference type="NCBI Taxonomy" id="400727"/>
    <lineage>
        <taxon>Eukaryota</taxon>
        <taxon>Metazoa</taxon>
        <taxon>Spiralia</taxon>
        <taxon>Lophotrochozoa</taxon>
        <taxon>Mollusca</taxon>
        <taxon>Gastropoda</taxon>
        <taxon>Caenogastropoda</taxon>
        <taxon>Architaenioglossa</taxon>
        <taxon>Ampullarioidea</taxon>
        <taxon>Ampullariidae</taxon>
        <taxon>Pomacea</taxon>
    </lineage>
</organism>
<evidence type="ECO:0000256" key="6">
    <source>
        <dbReference type="ARBA" id="ARBA00023170"/>
    </source>
</evidence>
<name>A0A2T7P567_POMCA</name>
<feature type="transmembrane region" description="Helical" evidence="9">
    <location>
        <begin position="194"/>
        <end position="217"/>
    </location>
</feature>
<dbReference type="OrthoDB" id="2101615at2759"/>
<feature type="transmembrane region" description="Helical" evidence="9">
    <location>
        <begin position="69"/>
        <end position="89"/>
    </location>
</feature>
<gene>
    <name evidence="11" type="ORF">C0Q70_11150</name>
</gene>
<comment type="subcellular location">
    <subcellularLocation>
        <location evidence="1">Membrane</location>
        <topology evidence="1">Multi-pass membrane protein</topology>
    </subcellularLocation>
</comment>
<evidence type="ECO:0000256" key="7">
    <source>
        <dbReference type="ARBA" id="ARBA00023224"/>
    </source>
</evidence>
<feature type="compositionally biased region" description="Polar residues" evidence="8">
    <location>
        <begin position="12"/>
        <end position="21"/>
    </location>
</feature>
<evidence type="ECO:0000256" key="3">
    <source>
        <dbReference type="ARBA" id="ARBA00022989"/>
    </source>
</evidence>
<dbReference type="PROSITE" id="PS50262">
    <property type="entry name" value="G_PROTEIN_RECEP_F1_2"/>
    <property type="match status" value="1"/>
</dbReference>
<feature type="region of interest" description="Disordered" evidence="8">
    <location>
        <begin position="1"/>
        <end position="21"/>
    </location>
</feature>
<proteinExistence type="predicted"/>
<dbReference type="PRINTS" id="PR00237">
    <property type="entry name" value="GPCRRHODOPSN"/>
</dbReference>
<keyword evidence="7" id="KW-0807">Transducer</keyword>